<sequence length="86" mass="9708">MKQAEARKWADEKRTNSQDENASFRLEEKPSGGQVALHYATESVIPTALSAENASGTLPDAFFRMIRIFCILTPPPENYHDKVKQK</sequence>
<reference evidence="2" key="1">
    <citation type="submission" date="2023-04" db="EMBL/GenBank/DDBJ databases">
        <title>Comparative genomic analysis of Cohnella hashimotonis sp. nov., isolated from the International Space Station.</title>
        <authorList>
            <person name="Venkateswaran K."/>
            <person name="Simpson A."/>
        </authorList>
    </citation>
    <scope>NUCLEOTIDE SEQUENCE</scope>
    <source>
        <strain evidence="2">F6_2S_P_1</strain>
    </source>
</reference>
<evidence type="ECO:0000313" key="3">
    <source>
        <dbReference type="Proteomes" id="UP001161691"/>
    </source>
</evidence>
<gene>
    <name evidence="2" type="ORF">KB449_00875</name>
</gene>
<feature type="region of interest" description="Disordered" evidence="1">
    <location>
        <begin position="1"/>
        <end position="31"/>
    </location>
</feature>
<protein>
    <submittedName>
        <fullName evidence="2">Uncharacterized protein</fullName>
    </submittedName>
</protein>
<accession>A0ABT6T9J7</accession>
<comment type="caution">
    <text evidence="2">The sequence shown here is derived from an EMBL/GenBank/DDBJ whole genome shotgun (WGS) entry which is preliminary data.</text>
</comment>
<evidence type="ECO:0000313" key="2">
    <source>
        <dbReference type="EMBL" id="MDI4643485.1"/>
    </source>
</evidence>
<proteinExistence type="predicted"/>
<name>A0ABT6T9J7_9BACL</name>
<keyword evidence="3" id="KW-1185">Reference proteome</keyword>
<feature type="compositionally biased region" description="Basic and acidic residues" evidence="1">
    <location>
        <begin position="1"/>
        <end position="17"/>
    </location>
</feature>
<organism evidence="2 3">
    <name type="scientific">Cohnella hashimotonis</name>
    <dbReference type="NCBI Taxonomy" id="2826895"/>
    <lineage>
        <taxon>Bacteria</taxon>
        <taxon>Bacillati</taxon>
        <taxon>Bacillota</taxon>
        <taxon>Bacilli</taxon>
        <taxon>Bacillales</taxon>
        <taxon>Paenibacillaceae</taxon>
        <taxon>Cohnella</taxon>
    </lineage>
</organism>
<dbReference type="Proteomes" id="UP001161691">
    <property type="component" value="Unassembled WGS sequence"/>
</dbReference>
<dbReference type="EMBL" id="JAGRPV010000001">
    <property type="protein sequence ID" value="MDI4643485.1"/>
    <property type="molecule type" value="Genomic_DNA"/>
</dbReference>
<dbReference type="RefSeq" id="WP_282906543.1">
    <property type="nucleotide sequence ID" value="NZ_JAGRPV010000001.1"/>
</dbReference>
<evidence type="ECO:0000256" key="1">
    <source>
        <dbReference type="SAM" id="MobiDB-lite"/>
    </source>
</evidence>